<dbReference type="SUPFAM" id="SSF52047">
    <property type="entry name" value="RNI-like"/>
    <property type="match status" value="1"/>
</dbReference>
<gene>
    <name evidence="1" type="ORF">TEA_019919</name>
</gene>
<dbReference type="InterPro" id="IPR053772">
    <property type="entry name" value="At1g61320/At1g61330-like"/>
</dbReference>
<organism evidence="1 2">
    <name type="scientific">Camellia sinensis var. sinensis</name>
    <name type="common">China tea</name>
    <dbReference type="NCBI Taxonomy" id="542762"/>
    <lineage>
        <taxon>Eukaryota</taxon>
        <taxon>Viridiplantae</taxon>
        <taxon>Streptophyta</taxon>
        <taxon>Embryophyta</taxon>
        <taxon>Tracheophyta</taxon>
        <taxon>Spermatophyta</taxon>
        <taxon>Magnoliopsida</taxon>
        <taxon>eudicotyledons</taxon>
        <taxon>Gunneridae</taxon>
        <taxon>Pentapetalae</taxon>
        <taxon>asterids</taxon>
        <taxon>Ericales</taxon>
        <taxon>Theaceae</taxon>
        <taxon>Camellia</taxon>
    </lineage>
</organism>
<protein>
    <recommendedName>
        <fullName evidence="3">F-box domain-containing protein</fullName>
    </recommendedName>
</protein>
<dbReference type="AlphaFoldDB" id="A0A4S4CWT7"/>
<dbReference type="STRING" id="542762.A0A4S4CWT7"/>
<proteinExistence type="predicted"/>
<keyword evidence="2" id="KW-1185">Reference proteome</keyword>
<evidence type="ECO:0000313" key="2">
    <source>
        <dbReference type="Proteomes" id="UP000306102"/>
    </source>
</evidence>
<name>A0A4S4CWT7_CAMSN</name>
<accession>A0A4S4CWT7</accession>
<reference evidence="1 2" key="1">
    <citation type="journal article" date="2018" name="Proc. Natl. Acad. Sci. U.S.A.">
        <title>Draft genome sequence of Camellia sinensis var. sinensis provides insights into the evolution of the tea genome and tea quality.</title>
        <authorList>
            <person name="Wei C."/>
            <person name="Yang H."/>
            <person name="Wang S."/>
            <person name="Zhao J."/>
            <person name="Liu C."/>
            <person name="Gao L."/>
            <person name="Xia E."/>
            <person name="Lu Y."/>
            <person name="Tai Y."/>
            <person name="She G."/>
            <person name="Sun J."/>
            <person name="Cao H."/>
            <person name="Tong W."/>
            <person name="Gao Q."/>
            <person name="Li Y."/>
            <person name="Deng W."/>
            <person name="Jiang X."/>
            <person name="Wang W."/>
            <person name="Chen Q."/>
            <person name="Zhang S."/>
            <person name="Li H."/>
            <person name="Wu J."/>
            <person name="Wang P."/>
            <person name="Li P."/>
            <person name="Shi C."/>
            <person name="Zheng F."/>
            <person name="Jian J."/>
            <person name="Huang B."/>
            <person name="Shan D."/>
            <person name="Shi M."/>
            <person name="Fang C."/>
            <person name="Yue Y."/>
            <person name="Li F."/>
            <person name="Li D."/>
            <person name="Wei S."/>
            <person name="Han B."/>
            <person name="Jiang C."/>
            <person name="Yin Y."/>
            <person name="Xia T."/>
            <person name="Zhang Z."/>
            <person name="Bennetzen J.L."/>
            <person name="Zhao S."/>
            <person name="Wan X."/>
        </authorList>
    </citation>
    <scope>NUCLEOTIDE SEQUENCE [LARGE SCALE GENOMIC DNA]</scope>
    <source>
        <strain evidence="2">cv. Shuchazao</strain>
        <tissue evidence="1">Leaf</tissue>
    </source>
</reference>
<sequence length="234" mass="26818">MDLISALPVDGRLEILQRVPFVEAARADILSSTSIWSDRPQLVFNKFLFEERGRWIALDLTAWVDKVNETIRRHDGPIGNVILHVPDKQFKWAPHINIWVFSLSRKSIEGLTVDNCQNDTYKIGFLSSCLNLTRLELRNCIFNQSSGVFRNLLRIYLEKIAFGSDQVGTVNLDAPSLVFLKLSYCVGFKYLNVHAPNLKVVSAVNEYDAILDDKDEFSLRVRRTKCNVHWLFCG</sequence>
<dbReference type="Proteomes" id="UP000306102">
    <property type="component" value="Unassembled WGS sequence"/>
</dbReference>
<evidence type="ECO:0000313" key="1">
    <source>
        <dbReference type="EMBL" id="THF94339.1"/>
    </source>
</evidence>
<dbReference type="PANTHER" id="PTHR34145:SF69">
    <property type="entry name" value="FBD DOMAIN-CONTAINING PROTEIN"/>
    <property type="match status" value="1"/>
</dbReference>
<evidence type="ECO:0008006" key="3">
    <source>
        <dbReference type="Google" id="ProtNLM"/>
    </source>
</evidence>
<dbReference type="PANTHER" id="PTHR34145">
    <property type="entry name" value="OS02G0105600 PROTEIN"/>
    <property type="match status" value="1"/>
</dbReference>
<dbReference type="EMBL" id="SDRB02013706">
    <property type="protein sequence ID" value="THF94339.1"/>
    <property type="molecule type" value="Genomic_DNA"/>
</dbReference>
<comment type="caution">
    <text evidence="1">The sequence shown here is derived from an EMBL/GenBank/DDBJ whole genome shotgun (WGS) entry which is preliminary data.</text>
</comment>